<dbReference type="Gene3D" id="1.10.150.20">
    <property type="entry name" value="5' to 3' exonuclease, C-terminal subdomain"/>
    <property type="match status" value="1"/>
</dbReference>
<comment type="caution">
    <text evidence="1">The sequence shown here is derived from an EMBL/GenBank/DDBJ whole genome shotgun (WGS) entry which is preliminary data.</text>
</comment>
<dbReference type="AlphaFoldDB" id="A0A9X2VEX7"/>
<dbReference type="EMBL" id="JANYMP010000001">
    <property type="protein sequence ID" value="MCS7475435.1"/>
    <property type="molecule type" value="Genomic_DNA"/>
</dbReference>
<dbReference type="RefSeq" id="WP_259620952.1">
    <property type="nucleotide sequence ID" value="NZ_JANYMP010000001.1"/>
</dbReference>
<evidence type="ECO:0000313" key="1">
    <source>
        <dbReference type="EMBL" id="MCS7475435.1"/>
    </source>
</evidence>
<gene>
    <name evidence="1" type="ORF">NZH93_01100</name>
</gene>
<name>A0A9X2VEX7_9PSEU</name>
<accession>A0A9X2VEX7</accession>
<keyword evidence="2" id="KW-1185">Reference proteome</keyword>
<proteinExistence type="predicted"/>
<dbReference type="Proteomes" id="UP001141259">
    <property type="component" value="Unassembled WGS sequence"/>
</dbReference>
<sequence length="167" mass="17108">MTTVAQLRKAALALPETAERSAGGSAEFTVGGERFASVGADGRVHLHLSEVDAEEALAVHPTAERVAGAVRVPIGDVDGQQVNHWVRRAWFARAPERLASRVAAGDAAVPGEVGDLPSAIGKPATRALSGAGLTTLAQVAELTDAELLAMHGVGPKAVRVLREAIGG</sequence>
<evidence type="ECO:0000313" key="2">
    <source>
        <dbReference type="Proteomes" id="UP001141259"/>
    </source>
</evidence>
<evidence type="ECO:0008006" key="3">
    <source>
        <dbReference type="Google" id="ProtNLM"/>
    </source>
</evidence>
<reference evidence="1" key="1">
    <citation type="submission" date="2022-08" db="EMBL/GenBank/DDBJ databases">
        <authorList>
            <person name="Tistechok S."/>
            <person name="Samborskyy M."/>
            <person name="Roman I."/>
        </authorList>
    </citation>
    <scope>NUCLEOTIDE SEQUENCE</scope>
    <source>
        <strain evidence="1">DSM 103496</strain>
    </source>
</reference>
<organism evidence="1 2">
    <name type="scientific">Umezawaea endophytica</name>
    <dbReference type="NCBI Taxonomy" id="1654476"/>
    <lineage>
        <taxon>Bacteria</taxon>
        <taxon>Bacillati</taxon>
        <taxon>Actinomycetota</taxon>
        <taxon>Actinomycetes</taxon>
        <taxon>Pseudonocardiales</taxon>
        <taxon>Pseudonocardiaceae</taxon>
        <taxon>Umezawaea</taxon>
    </lineage>
</organism>
<protein>
    <recommendedName>
        <fullName evidence="3">Helix-hairpin-helix protein</fullName>
    </recommendedName>
</protein>